<dbReference type="AlphaFoldDB" id="A0A0B4CVB5"/>
<evidence type="ECO:0000313" key="2">
    <source>
        <dbReference type="Proteomes" id="UP000031166"/>
    </source>
</evidence>
<organism evidence="1 2">
    <name type="scientific">Brevundimonas nasdae</name>
    <dbReference type="NCBI Taxonomy" id="172043"/>
    <lineage>
        <taxon>Bacteria</taxon>
        <taxon>Pseudomonadati</taxon>
        <taxon>Pseudomonadota</taxon>
        <taxon>Alphaproteobacteria</taxon>
        <taxon>Caulobacterales</taxon>
        <taxon>Caulobacteraceae</taxon>
        <taxon>Brevundimonas</taxon>
    </lineage>
</organism>
<name>A0A0B4CVB5_9CAUL</name>
<protein>
    <recommendedName>
        <fullName evidence="3">RelE cytotoxic translational repressor of toxin-antitoxin stability system</fullName>
    </recommendedName>
</protein>
<dbReference type="InterPro" id="IPR009387">
    <property type="entry name" value="HigB-2"/>
</dbReference>
<accession>A0A0B4CVB5</accession>
<gene>
    <name evidence="1" type="ORF">RM53_13745</name>
</gene>
<proteinExistence type="predicted"/>
<dbReference type="STRING" id="172043.RM53_13745"/>
<evidence type="ECO:0008006" key="3">
    <source>
        <dbReference type="Google" id="ProtNLM"/>
    </source>
</evidence>
<dbReference type="Pfam" id="PF06296">
    <property type="entry name" value="RelE"/>
    <property type="match status" value="1"/>
</dbReference>
<comment type="caution">
    <text evidence="1">The sequence shown here is derived from an EMBL/GenBank/DDBJ whole genome shotgun (WGS) entry which is preliminary data.</text>
</comment>
<reference evidence="1 2" key="1">
    <citation type="submission" date="2014-12" db="EMBL/GenBank/DDBJ databases">
        <title>Genome sequencing of Brevundimonas nasdae TPW30.</title>
        <authorList>
            <person name="Tan P.W."/>
            <person name="Chan K.-G."/>
        </authorList>
    </citation>
    <scope>NUCLEOTIDE SEQUENCE [LARGE SCALE GENOMIC DNA]</scope>
    <source>
        <strain evidence="1 2">TPW30</strain>
    </source>
</reference>
<dbReference type="Proteomes" id="UP000031166">
    <property type="component" value="Unassembled WGS sequence"/>
</dbReference>
<evidence type="ECO:0000313" key="1">
    <source>
        <dbReference type="EMBL" id="KIC56070.1"/>
    </source>
</evidence>
<dbReference type="PIRSF" id="PIRSF039032">
    <property type="entry name" value="HigB-2"/>
    <property type="match status" value="1"/>
</dbReference>
<sequence>MHTVAETAAFIASANKAGMTDAERAAAVEQIAADPTAGDMIVGSGGIRKVRVAGRGKGKSGGYRVATAHLNSERPVYLLFVLSKGRAANFTAEQVKALKAMMDRLRGA</sequence>
<dbReference type="EMBL" id="JWSY01000025">
    <property type="protein sequence ID" value="KIC56070.1"/>
    <property type="molecule type" value="Genomic_DNA"/>
</dbReference>